<dbReference type="Pfam" id="PF05380">
    <property type="entry name" value="Peptidase_A17"/>
    <property type="match status" value="1"/>
</dbReference>
<dbReference type="Proteomes" id="UP001303046">
    <property type="component" value="Unassembled WGS sequence"/>
</dbReference>
<evidence type="ECO:0000313" key="1">
    <source>
        <dbReference type="EMBL" id="KAK6763826.1"/>
    </source>
</evidence>
<accession>A0ABR1EPQ8</accession>
<comment type="caution">
    <text evidence="1">The sequence shown here is derived from an EMBL/GenBank/DDBJ whole genome shotgun (WGS) entry which is preliminary data.</text>
</comment>
<dbReference type="PANTHER" id="PTHR47331">
    <property type="entry name" value="PHD-TYPE DOMAIN-CONTAINING PROTEIN"/>
    <property type="match status" value="1"/>
</dbReference>
<dbReference type="EMBL" id="JAVFWL010000006">
    <property type="protein sequence ID" value="KAK6763826.1"/>
    <property type="molecule type" value="Genomic_DNA"/>
</dbReference>
<dbReference type="InterPro" id="IPR008042">
    <property type="entry name" value="Retrotrans_Pao"/>
</dbReference>
<gene>
    <name evidence="1" type="primary">Necator_chrX.g24398</name>
    <name evidence="1" type="ORF">RB195_024233</name>
</gene>
<sequence length="134" mass="15529">MNLRAFVTNHTDIMNAISTKDRSSNLCPKALGIHWNSIADNFLLSINLPTTEFVSKQTVAQQIASIYNPLGWFIPLLVKAKRFQQLLRKEQYDSDEPLNEEHRRHYNENIQLPQKGATECHTRQLRTVYTGDLF</sequence>
<reference evidence="1 2" key="1">
    <citation type="submission" date="2023-08" db="EMBL/GenBank/DDBJ databases">
        <title>A Necator americanus chromosomal reference genome.</title>
        <authorList>
            <person name="Ilik V."/>
            <person name="Petrzelkova K.J."/>
            <person name="Pardy F."/>
            <person name="Fuh T."/>
            <person name="Niatou-Singa F.S."/>
            <person name="Gouil Q."/>
            <person name="Baker L."/>
            <person name="Ritchie M.E."/>
            <person name="Jex A.R."/>
            <person name="Gazzola D."/>
            <person name="Li H."/>
            <person name="Toshio Fujiwara R."/>
            <person name="Zhan B."/>
            <person name="Aroian R.V."/>
            <person name="Pafco B."/>
            <person name="Schwarz E.M."/>
        </authorList>
    </citation>
    <scope>NUCLEOTIDE SEQUENCE [LARGE SCALE GENOMIC DNA]</scope>
    <source>
        <strain evidence="1 2">Aroian</strain>
        <tissue evidence="1">Whole animal</tissue>
    </source>
</reference>
<protein>
    <submittedName>
        <fullName evidence="1">Uncharacterized protein</fullName>
    </submittedName>
</protein>
<organism evidence="1 2">
    <name type="scientific">Necator americanus</name>
    <name type="common">Human hookworm</name>
    <dbReference type="NCBI Taxonomy" id="51031"/>
    <lineage>
        <taxon>Eukaryota</taxon>
        <taxon>Metazoa</taxon>
        <taxon>Ecdysozoa</taxon>
        <taxon>Nematoda</taxon>
        <taxon>Chromadorea</taxon>
        <taxon>Rhabditida</taxon>
        <taxon>Rhabditina</taxon>
        <taxon>Rhabditomorpha</taxon>
        <taxon>Strongyloidea</taxon>
        <taxon>Ancylostomatidae</taxon>
        <taxon>Bunostominae</taxon>
        <taxon>Necator</taxon>
    </lineage>
</organism>
<keyword evidence="2" id="KW-1185">Reference proteome</keyword>
<evidence type="ECO:0000313" key="2">
    <source>
        <dbReference type="Proteomes" id="UP001303046"/>
    </source>
</evidence>
<name>A0ABR1EPQ8_NECAM</name>
<proteinExistence type="predicted"/>